<dbReference type="AlphaFoldDB" id="A0A8H6I015"/>
<gene>
    <name evidence="1" type="ORF">DFP72DRAFT_847311</name>
</gene>
<evidence type="ECO:0000313" key="2">
    <source>
        <dbReference type="Proteomes" id="UP000521943"/>
    </source>
</evidence>
<accession>A0A8H6I015</accession>
<dbReference type="EMBL" id="JACGCI010000029">
    <property type="protein sequence ID" value="KAF6755579.1"/>
    <property type="molecule type" value="Genomic_DNA"/>
</dbReference>
<reference evidence="1 2" key="1">
    <citation type="submission" date="2020-07" db="EMBL/GenBank/DDBJ databases">
        <title>Comparative genomics of pyrophilous fungi reveals a link between fire events and developmental genes.</title>
        <authorList>
            <consortium name="DOE Joint Genome Institute"/>
            <person name="Steindorff A.S."/>
            <person name="Carver A."/>
            <person name="Calhoun S."/>
            <person name="Stillman K."/>
            <person name="Liu H."/>
            <person name="Lipzen A."/>
            <person name="Pangilinan J."/>
            <person name="Labutti K."/>
            <person name="Bruns T.D."/>
            <person name="Grigoriev I.V."/>
        </authorList>
    </citation>
    <scope>NUCLEOTIDE SEQUENCE [LARGE SCALE GENOMIC DNA]</scope>
    <source>
        <strain evidence="1 2">CBS 144469</strain>
    </source>
</reference>
<evidence type="ECO:0000313" key="1">
    <source>
        <dbReference type="EMBL" id="KAF6755579.1"/>
    </source>
</evidence>
<keyword evidence="2" id="KW-1185">Reference proteome</keyword>
<name>A0A8H6I015_9AGAR</name>
<protein>
    <submittedName>
        <fullName evidence="1">Uncharacterized protein</fullName>
    </submittedName>
</protein>
<proteinExistence type="predicted"/>
<comment type="caution">
    <text evidence="1">The sequence shown here is derived from an EMBL/GenBank/DDBJ whole genome shotgun (WGS) entry which is preliminary data.</text>
</comment>
<dbReference type="Proteomes" id="UP000521943">
    <property type="component" value="Unassembled WGS sequence"/>
</dbReference>
<organism evidence="1 2">
    <name type="scientific">Ephemerocybe angulata</name>
    <dbReference type="NCBI Taxonomy" id="980116"/>
    <lineage>
        <taxon>Eukaryota</taxon>
        <taxon>Fungi</taxon>
        <taxon>Dikarya</taxon>
        <taxon>Basidiomycota</taxon>
        <taxon>Agaricomycotina</taxon>
        <taxon>Agaricomycetes</taxon>
        <taxon>Agaricomycetidae</taxon>
        <taxon>Agaricales</taxon>
        <taxon>Agaricineae</taxon>
        <taxon>Psathyrellaceae</taxon>
        <taxon>Ephemerocybe</taxon>
    </lineage>
</organism>
<sequence>MLLSLICRDSSVDGVLVEVTLAATRSSPRFPFELIIAARYCVARWIGASRHPDAPVGVVSLVEAFPSFSSVVDIIIIICVWLDPSGLSISESPHSNVYYVHMCFVTFFPFRHPSATLTPLCPSLHGARRRRRRRLPSTPQATVTIALALIQPLEKPSPFRQGGWRENGFLTVEDVPSSCFDIETCPFDVRGKPLGFPWVVTQGNTPGFSTQALWTANQGYPGENPVQVQQSLGDLKRIPGGIQWFPLGSLPRSVREHPALAQHRPAIAREYPAVTRGRLLGVWLTVSARPNGLVPWVPEMGNTAWVARYFRKKYCGNTM</sequence>